<accession>A0A117S0T2</accession>
<dbReference type="RefSeq" id="WP_067022218.1">
    <property type="nucleotide sequence ID" value="NZ_KQ949084.1"/>
</dbReference>
<dbReference type="AlphaFoldDB" id="A0A117S0T2"/>
<gene>
    <name evidence="1" type="ORF">AQJ91_17740</name>
</gene>
<dbReference type="Proteomes" id="UP000053260">
    <property type="component" value="Unassembled WGS sequence"/>
</dbReference>
<comment type="caution">
    <text evidence="1">The sequence shown here is derived from an EMBL/GenBank/DDBJ whole genome shotgun (WGS) entry which is preliminary data.</text>
</comment>
<protein>
    <submittedName>
        <fullName evidence="1">Uncharacterized protein</fullName>
    </submittedName>
</protein>
<proteinExistence type="predicted"/>
<dbReference type="STRING" id="909626.AQJ91_17740"/>
<keyword evidence="2" id="KW-1185">Reference proteome</keyword>
<dbReference type="EMBL" id="LMXB01000048">
    <property type="protein sequence ID" value="KUO19669.1"/>
    <property type="molecule type" value="Genomic_DNA"/>
</dbReference>
<evidence type="ECO:0000313" key="1">
    <source>
        <dbReference type="EMBL" id="KUO19669.1"/>
    </source>
</evidence>
<sequence>MTEQPDTLTRELAQYAADALVSAHKKGNLTPEEMEKAKEAMRAGAVGIRRDHDGTFTVAIGAVAMVEGHISDLPSIAAEWEEWFHSS</sequence>
<evidence type="ECO:0000313" key="2">
    <source>
        <dbReference type="Proteomes" id="UP000053260"/>
    </source>
</evidence>
<reference evidence="1 2" key="1">
    <citation type="submission" date="2015-10" db="EMBL/GenBank/DDBJ databases">
        <title>Draft genome sequence of Streptomyces sp. RV15, isolated from a marine sponge.</title>
        <authorList>
            <person name="Ruckert C."/>
            <person name="Abdelmohsen U.R."/>
            <person name="Winkler A."/>
            <person name="Hentschel U."/>
            <person name="Kalinowski J."/>
            <person name="Kampfer P."/>
            <person name="Glaeser S."/>
        </authorList>
    </citation>
    <scope>NUCLEOTIDE SEQUENCE [LARGE SCALE GENOMIC DNA]</scope>
    <source>
        <strain evidence="1 2">RV15</strain>
    </source>
</reference>
<name>A0A117S0T2_9ACTN</name>
<organism evidence="1 2">
    <name type="scientific">Streptomyces dysideae</name>
    <dbReference type="NCBI Taxonomy" id="909626"/>
    <lineage>
        <taxon>Bacteria</taxon>
        <taxon>Bacillati</taxon>
        <taxon>Actinomycetota</taxon>
        <taxon>Actinomycetes</taxon>
        <taxon>Kitasatosporales</taxon>
        <taxon>Streptomycetaceae</taxon>
        <taxon>Streptomyces</taxon>
    </lineage>
</organism>